<dbReference type="Proteomes" id="UP000215335">
    <property type="component" value="Unassembled WGS sequence"/>
</dbReference>
<accession>A0A232F7B5</accession>
<gene>
    <name evidence="1" type="ORF">TSAR_003969</name>
</gene>
<reference evidence="1 2" key="1">
    <citation type="journal article" date="2017" name="Curr. Biol.">
        <title>The Evolution of Venom by Co-option of Single-Copy Genes.</title>
        <authorList>
            <person name="Martinson E.O."/>
            <person name="Mrinalini"/>
            <person name="Kelkar Y.D."/>
            <person name="Chang C.H."/>
            <person name="Werren J.H."/>
        </authorList>
    </citation>
    <scope>NUCLEOTIDE SEQUENCE [LARGE SCALE GENOMIC DNA]</scope>
    <source>
        <strain evidence="1 2">Alberta</strain>
        <tissue evidence="1">Whole body</tissue>
    </source>
</reference>
<name>A0A232F7B5_9HYME</name>
<protein>
    <submittedName>
        <fullName evidence="1">Uncharacterized protein</fullName>
    </submittedName>
</protein>
<evidence type="ECO:0000313" key="1">
    <source>
        <dbReference type="EMBL" id="OXU26177.1"/>
    </source>
</evidence>
<evidence type="ECO:0000313" key="2">
    <source>
        <dbReference type="Proteomes" id="UP000215335"/>
    </source>
</evidence>
<organism evidence="1 2">
    <name type="scientific">Trichomalopsis sarcophagae</name>
    <dbReference type="NCBI Taxonomy" id="543379"/>
    <lineage>
        <taxon>Eukaryota</taxon>
        <taxon>Metazoa</taxon>
        <taxon>Ecdysozoa</taxon>
        <taxon>Arthropoda</taxon>
        <taxon>Hexapoda</taxon>
        <taxon>Insecta</taxon>
        <taxon>Pterygota</taxon>
        <taxon>Neoptera</taxon>
        <taxon>Endopterygota</taxon>
        <taxon>Hymenoptera</taxon>
        <taxon>Apocrita</taxon>
        <taxon>Proctotrupomorpha</taxon>
        <taxon>Chalcidoidea</taxon>
        <taxon>Pteromalidae</taxon>
        <taxon>Pteromalinae</taxon>
        <taxon>Trichomalopsis</taxon>
    </lineage>
</organism>
<dbReference type="EMBL" id="NNAY01000860">
    <property type="protein sequence ID" value="OXU26177.1"/>
    <property type="molecule type" value="Genomic_DNA"/>
</dbReference>
<dbReference type="AlphaFoldDB" id="A0A232F7B5"/>
<proteinExistence type="predicted"/>
<comment type="caution">
    <text evidence="1">The sequence shown here is derived from an EMBL/GenBank/DDBJ whole genome shotgun (WGS) entry which is preliminary data.</text>
</comment>
<sequence>MGCASSRGSVLPFRLQAKSDAGRGLPRPGIRPANMLSETPLGFREYSSHLAAARGTSGASHAALSGWLRVSRGMCERACSGRQNYLAFSLLAKVPRTSTPSYLRARISLCPEDKVGSKRASKYNIILMTNATDCYKSSSRIGVARL</sequence>
<keyword evidence="2" id="KW-1185">Reference proteome</keyword>